<reference evidence="2" key="2">
    <citation type="submission" date="2020-09" db="EMBL/GenBank/DDBJ databases">
        <authorList>
            <person name="Sun Q."/>
            <person name="Ohkuma M."/>
        </authorList>
    </citation>
    <scope>NUCLEOTIDE SEQUENCE</scope>
    <source>
        <strain evidence="2">JCM 4714</strain>
    </source>
</reference>
<organism evidence="2 3">
    <name type="scientific">Streptomyces alanosinicus</name>
    <dbReference type="NCBI Taxonomy" id="68171"/>
    <lineage>
        <taxon>Bacteria</taxon>
        <taxon>Bacillati</taxon>
        <taxon>Actinomycetota</taxon>
        <taxon>Actinomycetes</taxon>
        <taxon>Kitasatosporales</taxon>
        <taxon>Streptomycetaceae</taxon>
        <taxon>Streptomyces</taxon>
    </lineage>
</organism>
<dbReference type="EMBL" id="BMVG01000002">
    <property type="protein sequence ID" value="GHE00767.1"/>
    <property type="molecule type" value="Genomic_DNA"/>
</dbReference>
<feature type="compositionally biased region" description="Low complexity" evidence="1">
    <location>
        <begin position="17"/>
        <end position="33"/>
    </location>
</feature>
<protein>
    <submittedName>
        <fullName evidence="2">Uncharacterized protein</fullName>
    </submittedName>
</protein>
<dbReference type="AlphaFoldDB" id="A0A918YF43"/>
<sequence length="96" mass="9184">MADATLSDIAVGEMGAAGAAPAEDASWGRADGVATGGGGTGKAASGVRAVPRRGPVSRVGLEQTGNVLDGGGEPRELIADEFCGTIAEALGLGTGC</sequence>
<keyword evidence="3" id="KW-1185">Reference proteome</keyword>
<evidence type="ECO:0000313" key="3">
    <source>
        <dbReference type="Proteomes" id="UP000655443"/>
    </source>
</evidence>
<gene>
    <name evidence="2" type="ORF">GCM10010339_17440</name>
</gene>
<evidence type="ECO:0000313" key="2">
    <source>
        <dbReference type="EMBL" id="GHE00767.1"/>
    </source>
</evidence>
<feature type="region of interest" description="Disordered" evidence="1">
    <location>
        <begin position="17"/>
        <end position="56"/>
    </location>
</feature>
<comment type="caution">
    <text evidence="2">The sequence shown here is derived from an EMBL/GenBank/DDBJ whole genome shotgun (WGS) entry which is preliminary data.</text>
</comment>
<proteinExistence type="predicted"/>
<reference evidence="2" key="1">
    <citation type="journal article" date="2014" name="Int. J. Syst. Evol. Microbiol.">
        <title>Complete genome sequence of Corynebacterium casei LMG S-19264T (=DSM 44701T), isolated from a smear-ripened cheese.</title>
        <authorList>
            <consortium name="US DOE Joint Genome Institute (JGI-PGF)"/>
            <person name="Walter F."/>
            <person name="Albersmeier A."/>
            <person name="Kalinowski J."/>
            <person name="Ruckert C."/>
        </authorList>
    </citation>
    <scope>NUCLEOTIDE SEQUENCE</scope>
    <source>
        <strain evidence="2">JCM 4714</strain>
    </source>
</reference>
<evidence type="ECO:0000256" key="1">
    <source>
        <dbReference type="SAM" id="MobiDB-lite"/>
    </source>
</evidence>
<name>A0A918YF43_9ACTN</name>
<accession>A0A918YF43</accession>
<dbReference type="Proteomes" id="UP000655443">
    <property type="component" value="Unassembled WGS sequence"/>
</dbReference>